<dbReference type="PANTHER" id="PTHR12526:SF595">
    <property type="entry name" value="BLL5217 PROTEIN"/>
    <property type="match status" value="1"/>
</dbReference>
<dbReference type="RefSeq" id="WP_256506172.1">
    <property type="nucleotide sequence ID" value="NZ_CP101740.1"/>
</dbReference>
<dbReference type="PANTHER" id="PTHR12526">
    <property type="entry name" value="GLYCOSYLTRANSFERASE"/>
    <property type="match status" value="1"/>
</dbReference>
<keyword evidence="2" id="KW-0808">Transferase</keyword>
<dbReference type="Proteomes" id="UP001058533">
    <property type="component" value="Chromosome"/>
</dbReference>
<dbReference type="EMBL" id="CP101740">
    <property type="protein sequence ID" value="UUL82356.1"/>
    <property type="molecule type" value="Genomic_DNA"/>
</dbReference>
<accession>A0ABY5L875</accession>
<feature type="domain" description="Glycosyltransferase subfamily 4-like N-terminal" evidence="1">
    <location>
        <begin position="30"/>
        <end position="185"/>
    </location>
</feature>
<evidence type="ECO:0000313" key="2">
    <source>
        <dbReference type="EMBL" id="UUL82356.1"/>
    </source>
</evidence>
<dbReference type="Pfam" id="PF13692">
    <property type="entry name" value="Glyco_trans_1_4"/>
    <property type="match status" value="1"/>
</dbReference>
<keyword evidence="2" id="KW-0328">Glycosyltransferase</keyword>
<evidence type="ECO:0000313" key="3">
    <source>
        <dbReference type="Proteomes" id="UP001058533"/>
    </source>
</evidence>
<proteinExistence type="predicted"/>
<dbReference type="EC" id="2.4.-.-" evidence="2"/>
<name>A0ABY5L875_9SPHN</name>
<dbReference type="GO" id="GO:0016757">
    <property type="term" value="F:glycosyltransferase activity"/>
    <property type="evidence" value="ECO:0007669"/>
    <property type="project" value="UniProtKB-KW"/>
</dbReference>
<keyword evidence="3" id="KW-1185">Reference proteome</keyword>
<reference evidence="2" key="1">
    <citation type="submission" date="2022-07" db="EMBL/GenBank/DDBJ databases">
        <title>Sphingomonas sp. nov., a novel bacterium isolated from the north slope of the Mount Everest.</title>
        <authorList>
            <person name="Cui X."/>
            <person name="Liu Y."/>
        </authorList>
    </citation>
    <scope>NUCLEOTIDE SEQUENCE</scope>
    <source>
        <strain evidence="2">S5-59</strain>
    </source>
</reference>
<protein>
    <submittedName>
        <fullName evidence="2">Glycosyltransferase</fullName>
        <ecNumber evidence="2">2.4.-.-</ecNumber>
    </submittedName>
</protein>
<dbReference type="Pfam" id="PF13439">
    <property type="entry name" value="Glyco_transf_4"/>
    <property type="match status" value="1"/>
</dbReference>
<evidence type="ECO:0000259" key="1">
    <source>
        <dbReference type="Pfam" id="PF13439"/>
    </source>
</evidence>
<dbReference type="InterPro" id="IPR028098">
    <property type="entry name" value="Glyco_trans_4-like_N"/>
</dbReference>
<dbReference type="Gene3D" id="3.40.50.2000">
    <property type="entry name" value="Glycogen Phosphorylase B"/>
    <property type="match status" value="2"/>
</dbReference>
<dbReference type="SUPFAM" id="SSF53756">
    <property type="entry name" value="UDP-Glycosyltransferase/glycogen phosphorylase"/>
    <property type="match status" value="1"/>
</dbReference>
<organism evidence="2 3">
    <name type="scientific">Sphingomonas qomolangmaensis</name>
    <dbReference type="NCBI Taxonomy" id="2918765"/>
    <lineage>
        <taxon>Bacteria</taxon>
        <taxon>Pseudomonadati</taxon>
        <taxon>Pseudomonadota</taxon>
        <taxon>Alphaproteobacteria</taxon>
        <taxon>Sphingomonadales</taxon>
        <taxon>Sphingomonadaceae</taxon>
        <taxon>Sphingomonas</taxon>
    </lineage>
</organism>
<gene>
    <name evidence="2" type="ORF">NMP03_14445</name>
</gene>
<sequence length="373" mass="39627">MSVLQPLSTDRPRKIAVIAHLRHAVAEPFMGGMEAHCDLLVRTLVAQGHAVTLFASGDSAGDLPVHAISPTAYEAELPWAHWRGTDRLDRWLSEAYARAWAAVRGGGFDIVHNNSLFAPLHDWARRDGVAMLTSLHVPPFAMLRQAIARNRVPWLQLTVPSAGQLPAWAGVHDEGIRVAHNGVDLGKWRFGAAGNGRAIWFGRITPNKGTVVALRAASAAGIALDLVGPIECSDYFAEVSPLLGETHRYLGHLSGGDLVERVRAASVMLCTPMWDEPFGLVAAEAMACGVPVAALDRGALGEVIGDCGVLAADEAGLPAAIARALAISREACRARIEARFAADAMARRYVAAYADAVAGVPASSIERTRALLA</sequence>